<dbReference type="EMBL" id="JBHSSL010000009">
    <property type="protein sequence ID" value="MFC6169200.1"/>
    <property type="molecule type" value="Genomic_DNA"/>
</dbReference>
<proteinExistence type="predicted"/>
<evidence type="ECO:0000313" key="2">
    <source>
        <dbReference type="EMBL" id="MFC6169200.1"/>
    </source>
</evidence>
<dbReference type="EC" id="2.4.-.-" evidence="2"/>
<dbReference type="SUPFAM" id="SSF53448">
    <property type="entry name" value="Nucleotide-diphospho-sugar transferases"/>
    <property type="match status" value="1"/>
</dbReference>
<dbReference type="Proteomes" id="UP001596289">
    <property type="component" value="Unassembled WGS sequence"/>
</dbReference>
<dbReference type="PANTHER" id="PTHR22916">
    <property type="entry name" value="GLYCOSYLTRANSFERASE"/>
    <property type="match status" value="1"/>
</dbReference>
<dbReference type="InterPro" id="IPR001173">
    <property type="entry name" value="Glyco_trans_2-like"/>
</dbReference>
<keyword evidence="2" id="KW-0328">Glycosyltransferase</keyword>
<sequence length="238" mass="26771">MLSVCMATYNGAKTVARQLNSILPQLDAQDEVIIVDDHSTDDTVAVIKQTVAASPVHVRLSVSQHNHGPIKSFARALQQARGELVFLSDQDDIWFADKVAQVVAAFQRQHADLIVHDGVVVDGTDTQIAASWNQYNHNQLPQTLVSNLLKNGYTGAMMAVSQRLLQQALPFPEKIAMHDQWLFLVAHRHHLKTVVLRQPLMSYVRHGDNATGMQRRSFEAMVQGRWQMWRAYQQLSGK</sequence>
<feature type="domain" description="Glycosyltransferase 2-like" evidence="1">
    <location>
        <begin position="3"/>
        <end position="166"/>
    </location>
</feature>
<protein>
    <submittedName>
        <fullName evidence="2">Glycosyltransferase</fullName>
        <ecNumber evidence="2">2.4.-.-</ecNumber>
    </submittedName>
</protein>
<dbReference type="GO" id="GO:0016757">
    <property type="term" value="F:glycosyltransferase activity"/>
    <property type="evidence" value="ECO:0007669"/>
    <property type="project" value="UniProtKB-KW"/>
</dbReference>
<evidence type="ECO:0000313" key="3">
    <source>
        <dbReference type="Proteomes" id="UP001596289"/>
    </source>
</evidence>
<dbReference type="Gene3D" id="3.90.550.10">
    <property type="entry name" value="Spore Coat Polysaccharide Biosynthesis Protein SpsA, Chain A"/>
    <property type="match status" value="1"/>
</dbReference>
<accession>A0ABW1R8F6</accession>
<organism evidence="2 3">
    <name type="scientific">Loigolactobacillus jiayinensis</name>
    <dbReference type="NCBI Taxonomy" id="2486016"/>
    <lineage>
        <taxon>Bacteria</taxon>
        <taxon>Bacillati</taxon>
        <taxon>Bacillota</taxon>
        <taxon>Bacilli</taxon>
        <taxon>Lactobacillales</taxon>
        <taxon>Lactobacillaceae</taxon>
        <taxon>Loigolactobacillus</taxon>
    </lineage>
</organism>
<dbReference type="Pfam" id="PF00535">
    <property type="entry name" value="Glycos_transf_2"/>
    <property type="match status" value="1"/>
</dbReference>
<dbReference type="RefSeq" id="WP_125552590.1">
    <property type="nucleotide sequence ID" value="NZ_JBHSSL010000009.1"/>
</dbReference>
<keyword evidence="2" id="KW-0808">Transferase</keyword>
<keyword evidence="3" id="KW-1185">Reference proteome</keyword>
<name>A0ABW1R8F6_9LACO</name>
<evidence type="ECO:0000259" key="1">
    <source>
        <dbReference type="Pfam" id="PF00535"/>
    </source>
</evidence>
<reference evidence="3" key="1">
    <citation type="journal article" date="2019" name="Int. J. Syst. Evol. Microbiol.">
        <title>The Global Catalogue of Microorganisms (GCM) 10K type strain sequencing project: providing services to taxonomists for standard genome sequencing and annotation.</title>
        <authorList>
            <consortium name="The Broad Institute Genomics Platform"/>
            <consortium name="The Broad Institute Genome Sequencing Center for Infectious Disease"/>
            <person name="Wu L."/>
            <person name="Ma J."/>
        </authorList>
    </citation>
    <scope>NUCLEOTIDE SEQUENCE [LARGE SCALE GENOMIC DNA]</scope>
    <source>
        <strain evidence="3">CCM 8904</strain>
    </source>
</reference>
<gene>
    <name evidence="2" type="ORF">ACFQGP_01175</name>
</gene>
<dbReference type="PANTHER" id="PTHR22916:SF3">
    <property type="entry name" value="UDP-GLCNAC:BETAGAL BETA-1,3-N-ACETYLGLUCOSAMINYLTRANSFERASE-LIKE PROTEIN 1"/>
    <property type="match status" value="1"/>
</dbReference>
<comment type="caution">
    <text evidence="2">The sequence shown here is derived from an EMBL/GenBank/DDBJ whole genome shotgun (WGS) entry which is preliminary data.</text>
</comment>
<dbReference type="InterPro" id="IPR029044">
    <property type="entry name" value="Nucleotide-diphossugar_trans"/>
</dbReference>